<dbReference type="InterPro" id="IPR014710">
    <property type="entry name" value="RmlC-like_jellyroll"/>
</dbReference>
<dbReference type="AlphaFoldDB" id="A0A932HZ81"/>
<proteinExistence type="predicted"/>
<organism evidence="2 3">
    <name type="scientific">Tectimicrobiota bacterium</name>
    <dbReference type="NCBI Taxonomy" id="2528274"/>
    <lineage>
        <taxon>Bacteria</taxon>
        <taxon>Pseudomonadati</taxon>
        <taxon>Nitrospinota/Tectimicrobiota group</taxon>
        <taxon>Candidatus Tectimicrobiota</taxon>
    </lineage>
</organism>
<evidence type="ECO:0000259" key="1">
    <source>
        <dbReference type="Pfam" id="PF07883"/>
    </source>
</evidence>
<protein>
    <submittedName>
        <fullName evidence="2">Cupin domain-containing protein</fullName>
    </submittedName>
</protein>
<name>A0A932HZ81_UNCTE</name>
<evidence type="ECO:0000313" key="2">
    <source>
        <dbReference type="EMBL" id="MBI3127778.1"/>
    </source>
</evidence>
<dbReference type="Proteomes" id="UP000782312">
    <property type="component" value="Unassembled WGS sequence"/>
</dbReference>
<dbReference type="SUPFAM" id="SSF51182">
    <property type="entry name" value="RmlC-like cupins"/>
    <property type="match status" value="1"/>
</dbReference>
<comment type="caution">
    <text evidence="2">The sequence shown here is derived from an EMBL/GenBank/DDBJ whole genome shotgun (WGS) entry which is preliminary data.</text>
</comment>
<evidence type="ECO:0000313" key="3">
    <source>
        <dbReference type="Proteomes" id="UP000782312"/>
    </source>
</evidence>
<dbReference type="InterPro" id="IPR011051">
    <property type="entry name" value="RmlC_Cupin_sf"/>
</dbReference>
<accession>A0A932HZ81</accession>
<dbReference type="Pfam" id="PF07883">
    <property type="entry name" value="Cupin_2"/>
    <property type="match status" value="1"/>
</dbReference>
<sequence length="127" mass="13515">MHIHPDLPHLKEGAAAAHTPASAAWVDGRNASIGYLRMAAGTFSNPHFHDEEQFLYITKGRARVAVEGEVAEAGPGALLHFPPRAVHEVMALGEPLEFVLSLNPARAGGKVSAYEATGEKARSLLRG</sequence>
<reference evidence="2" key="1">
    <citation type="submission" date="2020-07" db="EMBL/GenBank/DDBJ databases">
        <title>Huge and variable diversity of episymbiotic CPR bacteria and DPANN archaea in groundwater ecosystems.</title>
        <authorList>
            <person name="He C.Y."/>
            <person name="Keren R."/>
            <person name="Whittaker M."/>
            <person name="Farag I.F."/>
            <person name="Doudna J."/>
            <person name="Cate J.H.D."/>
            <person name="Banfield J.F."/>
        </authorList>
    </citation>
    <scope>NUCLEOTIDE SEQUENCE</scope>
    <source>
        <strain evidence="2">NC_groundwater_763_Ag_S-0.2um_68_21</strain>
    </source>
</reference>
<gene>
    <name evidence="2" type="ORF">HYZ11_09260</name>
</gene>
<feature type="domain" description="Cupin type-2" evidence="1">
    <location>
        <begin position="36"/>
        <end position="99"/>
    </location>
</feature>
<dbReference type="Gene3D" id="2.60.120.10">
    <property type="entry name" value="Jelly Rolls"/>
    <property type="match status" value="1"/>
</dbReference>
<dbReference type="EMBL" id="JACPUR010000019">
    <property type="protein sequence ID" value="MBI3127778.1"/>
    <property type="molecule type" value="Genomic_DNA"/>
</dbReference>
<dbReference type="InterPro" id="IPR013096">
    <property type="entry name" value="Cupin_2"/>
</dbReference>